<dbReference type="SUPFAM" id="SSF81383">
    <property type="entry name" value="F-box domain"/>
    <property type="match status" value="1"/>
</dbReference>
<dbReference type="AlphaFoldDB" id="A0A9P0P9U0"/>
<organism evidence="3 4">
    <name type="scientific">Acanthoscelides obtectus</name>
    <name type="common">Bean weevil</name>
    <name type="synonym">Bruchus obtectus</name>
    <dbReference type="NCBI Taxonomy" id="200917"/>
    <lineage>
        <taxon>Eukaryota</taxon>
        <taxon>Metazoa</taxon>
        <taxon>Ecdysozoa</taxon>
        <taxon>Arthropoda</taxon>
        <taxon>Hexapoda</taxon>
        <taxon>Insecta</taxon>
        <taxon>Pterygota</taxon>
        <taxon>Neoptera</taxon>
        <taxon>Endopterygota</taxon>
        <taxon>Coleoptera</taxon>
        <taxon>Polyphaga</taxon>
        <taxon>Cucujiformia</taxon>
        <taxon>Chrysomeloidea</taxon>
        <taxon>Chrysomelidae</taxon>
        <taxon>Bruchinae</taxon>
        <taxon>Bruchini</taxon>
        <taxon>Acanthoscelides</taxon>
    </lineage>
</organism>
<name>A0A9P0P9U0_ACAOB</name>
<dbReference type="EMBL" id="CAKOFQ010006852">
    <property type="protein sequence ID" value="CAH1976933.1"/>
    <property type="molecule type" value="Genomic_DNA"/>
</dbReference>
<feature type="compositionally biased region" description="Basic and acidic residues" evidence="1">
    <location>
        <begin position="503"/>
        <end position="521"/>
    </location>
</feature>
<sequence length="765" mass="88140">MATENELDCAEQSCKILELPHYVLRILLSYLDSTSLYQLSETCSYLKEAVEDPALWKHIDARSEPNSSAKIHYVTERIHERTANLLLRGYKKYSSVPQNFFEKINLYEHIKVLALESVKLYGSKVSLKDFPGCLEELSLKRSYVKSSVYFFQHSAKRMQNLRVLILDECSWVTCSFLLSVSKFENLEIISAVKCLRAHMNMVPYLNVAKYGCKKLKILDFRFTGIGGELLRTFCSKHPIQRMYFQSYKSAEVDYQENMNSSPKMLSRSSVNVNADLNITDNSLRDYTHTTPDTNVEPITKSMLYQDPYPDCQCGYKNSNEDRIMPETVTYSLEDDYDVYGPPTHTTAKFVCKKHMKDVEKLPDDFKDFFVIHQQQFHSDITSDIDDSDSDSSDGSDDPGCCIYAMGTKMVILPNVHEPNSRSEMDLPGRDGFSRNFVPFNIFVVNPFDPRNNRQQQDADERPADDNPQPGPSRAADENYDCCAADSKKRKHDDSDSDTDDEPTPPKRRDLKDGLETGEHIRKNGGFNDDYTRYWIDSEKSKKTNDSKIDGTGQNDECNQYESDSDTEERHKRKGRRFSGSDDEDCGKKRFRLGASQNDRDNGIGEPQETERDSDEDERPSTSGVKSPERRLSNGRGRQENASPEINAVPDGMLDGLMRIRPRIPPNAPYVRVKQVEDHQYPPIEQRFRYDGWPSPKISLRRISLRGYKKVTHFALLYLRYLQIELIDLTYTSVTKREIENFLLYNPNCRVIHPMYCVCKPKNPFS</sequence>
<proteinExistence type="predicted"/>
<evidence type="ECO:0000313" key="3">
    <source>
        <dbReference type="EMBL" id="CAH1976933.1"/>
    </source>
</evidence>
<evidence type="ECO:0000259" key="2">
    <source>
        <dbReference type="PROSITE" id="PS50181"/>
    </source>
</evidence>
<evidence type="ECO:0000313" key="4">
    <source>
        <dbReference type="Proteomes" id="UP001152888"/>
    </source>
</evidence>
<dbReference type="InterPro" id="IPR032675">
    <property type="entry name" value="LRR_dom_sf"/>
</dbReference>
<protein>
    <recommendedName>
        <fullName evidence="2">F-box domain-containing protein</fullName>
    </recommendedName>
</protein>
<feature type="domain" description="F-box" evidence="2">
    <location>
        <begin position="13"/>
        <end position="59"/>
    </location>
</feature>
<dbReference type="InterPro" id="IPR036047">
    <property type="entry name" value="F-box-like_dom_sf"/>
</dbReference>
<feature type="region of interest" description="Disordered" evidence="1">
    <location>
        <begin position="444"/>
        <end position="649"/>
    </location>
</feature>
<dbReference type="OrthoDB" id="9856535at2759"/>
<gene>
    <name evidence="3" type="ORF">ACAOBT_LOCUS12386</name>
</gene>
<keyword evidence="4" id="KW-1185">Reference proteome</keyword>
<feature type="compositionally biased region" description="Polar residues" evidence="1">
    <location>
        <begin position="551"/>
        <end position="561"/>
    </location>
</feature>
<evidence type="ECO:0000256" key="1">
    <source>
        <dbReference type="SAM" id="MobiDB-lite"/>
    </source>
</evidence>
<reference evidence="3" key="1">
    <citation type="submission" date="2022-03" db="EMBL/GenBank/DDBJ databases">
        <authorList>
            <person name="Sayadi A."/>
        </authorList>
    </citation>
    <scope>NUCLEOTIDE SEQUENCE</scope>
</reference>
<dbReference type="Proteomes" id="UP001152888">
    <property type="component" value="Unassembled WGS sequence"/>
</dbReference>
<dbReference type="Pfam" id="PF12937">
    <property type="entry name" value="F-box-like"/>
    <property type="match status" value="1"/>
</dbReference>
<accession>A0A9P0P9U0</accession>
<feature type="compositionally biased region" description="Basic and acidic residues" evidence="1">
    <location>
        <begin position="529"/>
        <end position="548"/>
    </location>
</feature>
<dbReference type="InterPro" id="IPR001810">
    <property type="entry name" value="F-box_dom"/>
</dbReference>
<dbReference type="Gene3D" id="3.80.10.10">
    <property type="entry name" value="Ribonuclease Inhibitor"/>
    <property type="match status" value="1"/>
</dbReference>
<comment type="caution">
    <text evidence="3">The sequence shown here is derived from an EMBL/GenBank/DDBJ whole genome shotgun (WGS) entry which is preliminary data.</text>
</comment>
<dbReference type="SUPFAM" id="SSF52047">
    <property type="entry name" value="RNI-like"/>
    <property type="match status" value="1"/>
</dbReference>
<dbReference type="Gene3D" id="1.20.1280.50">
    <property type="match status" value="1"/>
</dbReference>
<dbReference type="PROSITE" id="PS50181">
    <property type="entry name" value="FBOX"/>
    <property type="match status" value="1"/>
</dbReference>